<dbReference type="NCBIfam" id="TIGR01168">
    <property type="entry name" value="YSIRK_signal"/>
    <property type="match status" value="1"/>
</dbReference>
<accession>A0A2N6SM46</accession>
<gene>
    <name evidence="3" type="ORF">CJ205_05995</name>
</gene>
<evidence type="ECO:0000256" key="1">
    <source>
        <dbReference type="ARBA" id="ARBA00022729"/>
    </source>
</evidence>
<organism evidence="3 4">
    <name type="scientific">Dolosicoccus paucivorans</name>
    <dbReference type="NCBI Taxonomy" id="84521"/>
    <lineage>
        <taxon>Bacteria</taxon>
        <taxon>Bacillati</taxon>
        <taxon>Bacillota</taxon>
        <taxon>Bacilli</taxon>
        <taxon>Lactobacillales</taxon>
        <taxon>Aerococcaceae</taxon>
        <taxon>Dolosicoccus</taxon>
    </lineage>
</organism>
<proteinExistence type="predicted"/>
<keyword evidence="1" id="KW-0732">Signal</keyword>
<keyword evidence="4" id="KW-1185">Reference proteome</keyword>
<evidence type="ECO:0000313" key="4">
    <source>
        <dbReference type="Proteomes" id="UP000235682"/>
    </source>
</evidence>
<reference evidence="3 4" key="1">
    <citation type="submission" date="2017-09" db="EMBL/GenBank/DDBJ databases">
        <title>Bacterial strain isolated from the female urinary microbiota.</title>
        <authorList>
            <person name="Thomas-White K."/>
            <person name="Kumar N."/>
            <person name="Forster S."/>
            <person name="Putonti C."/>
            <person name="Lawley T."/>
            <person name="Wolfe A.J."/>
        </authorList>
    </citation>
    <scope>NUCLEOTIDE SEQUENCE [LARGE SCALE GENOMIC DNA]</scope>
    <source>
        <strain evidence="3 4">UMB0852</strain>
    </source>
</reference>
<evidence type="ECO:0000259" key="2">
    <source>
        <dbReference type="Pfam" id="PF04650"/>
    </source>
</evidence>
<dbReference type="Proteomes" id="UP000235682">
    <property type="component" value="Unassembled WGS sequence"/>
</dbReference>
<feature type="domain" description="YSIRK Gram-positive signal peptide" evidence="2">
    <location>
        <begin position="13"/>
        <end position="33"/>
    </location>
</feature>
<protein>
    <recommendedName>
        <fullName evidence="2">YSIRK Gram-positive signal peptide domain-containing protein</fullName>
    </recommendedName>
</protein>
<dbReference type="AlphaFoldDB" id="A0A2N6SM46"/>
<dbReference type="InterPro" id="IPR005877">
    <property type="entry name" value="YSIRK_signal_dom"/>
</dbReference>
<dbReference type="RefSeq" id="WP_102227926.1">
    <property type="nucleotide sequence ID" value="NZ_PNFY01000026.1"/>
</dbReference>
<dbReference type="Pfam" id="PF04650">
    <property type="entry name" value="YSIRK_signal"/>
    <property type="match status" value="1"/>
</dbReference>
<dbReference type="OrthoDB" id="1098018at2"/>
<comment type="caution">
    <text evidence="3">The sequence shown here is derived from an EMBL/GenBank/DDBJ whole genome shotgun (WGS) entry which is preliminary data.</text>
</comment>
<evidence type="ECO:0000313" key="3">
    <source>
        <dbReference type="EMBL" id="PMC58130.1"/>
    </source>
</evidence>
<name>A0A2N6SM46_9LACT</name>
<sequence>MKHTWQGASIRTYSIRKFTVGVASIAIVAFLLGSESIVASAQEEVVEPAVVVEEAVDDSRIMTKEVKDVLFELDEGTLALQDESVIEGLSITIDGTDTDNLPQEEIEDEIVFESQDTLAVKLLVQVAKPSATMSNSYVVVYPTIESSSVGTEIEVTPEFYVKKSGIEVEVPAGTKFDTSSEYLIYGGTGKVVHTVTTEDVAKEMLV</sequence>
<dbReference type="EMBL" id="PNHE01000024">
    <property type="protein sequence ID" value="PMC58130.1"/>
    <property type="molecule type" value="Genomic_DNA"/>
</dbReference>